<gene>
    <name evidence="2" type="ORF">LE_TR13515_c0_g1_i1_g.43517</name>
</gene>
<accession>A0A1J3H4I1</accession>
<evidence type="ECO:0000313" key="2">
    <source>
        <dbReference type="EMBL" id="JAU63241.1"/>
    </source>
</evidence>
<dbReference type="AlphaFoldDB" id="A0A1J3H4I1"/>
<dbReference type="PANTHER" id="PTHR45089:SF50">
    <property type="entry name" value="DNAJ HEAT SHOCK AMINO-TERMINAL DOMAIN PROTEIN-RELATED"/>
    <property type="match status" value="1"/>
</dbReference>
<evidence type="ECO:0000256" key="1">
    <source>
        <dbReference type="SAM" id="Phobius"/>
    </source>
</evidence>
<name>A0A1J3H4I1_NOCCA</name>
<dbReference type="EMBL" id="GEVL01014100">
    <property type="protein sequence ID" value="JAU63241.1"/>
    <property type="molecule type" value="Transcribed_RNA"/>
</dbReference>
<feature type="transmembrane region" description="Helical" evidence="1">
    <location>
        <begin position="83"/>
        <end position="104"/>
    </location>
</feature>
<keyword evidence="1" id="KW-0472">Membrane</keyword>
<keyword evidence="1" id="KW-0812">Transmembrane</keyword>
<dbReference type="PANTHER" id="PTHR45089">
    <property type="entry name" value="DNAJ HEAT SHOCK AMINO-TERMINAL DOMAIN PROTEIN-RELATED"/>
    <property type="match status" value="1"/>
</dbReference>
<protein>
    <submittedName>
        <fullName evidence="2">Uncharacterized protein</fullName>
    </submittedName>
</protein>
<proteinExistence type="predicted"/>
<organism evidence="2">
    <name type="scientific">Noccaea caerulescens</name>
    <name type="common">Alpine penny-cress</name>
    <name type="synonym">Thlaspi caerulescens</name>
    <dbReference type="NCBI Taxonomy" id="107243"/>
    <lineage>
        <taxon>Eukaryota</taxon>
        <taxon>Viridiplantae</taxon>
        <taxon>Streptophyta</taxon>
        <taxon>Embryophyta</taxon>
        <taxon>Tracheophyta</taxon>
        <taxon>Spermatophyta</taxon>
        <taxon>Magnoliopsida</taxon>
        <taxon>eudicotyledons</taxon>
        <taxon>Gunneridae</taxon>
        <taxon>Pentapetalae</taxon>
        <taxon>rosids</taxon>
        <taxon>malvids</taxon>
        <taxon>Brassicales</taxon>
        <taxon>Brassicaceae</taxon>
        <taxon>Coluteocarpeae</taxon>
        <taxon>Noccaea</taxon>
    </lineage>
</organism>
<reference evidence="2" key="1">
    <citation type="submission" date="2016-07" db="EMBL/GenBank/DDBJ databases">
        <title>De novo transcriptome assembly of four accessions of the metal hyperaccumulator plant Noccaea caerulescens.</title>
        <authorList>
            <person name="Blande D."/>
            <person name="Halimaa P."/>
            <person name="Tervahauta A.I."/>
            <person name="Aarts M.G."/>
            <person name="Karenlampi S.O."/>
        </authorList>
    </citation>
    <scope>NUCLEOTIDE SEQUENCE</scope>
</reference>
<keyword evidence="1" id="KW-1133">Transmembrane helix</keyword>
<sequence length="118" mass="13799">MGSGNADIFRVSPHSLYRFSHRIPSFKMTGVEARGLPNDAYELRYQKQSKRSSFLQTLRATESLNAKPSTLLARGMFFRLVRFGRFIAVTMIWLCTTARFRRFLSLKHSSRNQRLNYM</sequence>